<accession>A0A6C0TX17</accession>
<dbReference type="InterPro" id="IPR013149">
    <property type="entry name" value="ADH-like_C"/>
</dbReference>
<dbReference type="GO" id="GO:0016491">
    <property type="term" value="F:oxidoreductase activity"/>
    <property type="evidence" value="ECO:0007669"/>
    <property type="project" value="TreeGrafter"/>
</dbReference>
<keyword evidence="4" id="KW-1185">Reference proteome</keyword>
<dbReference type="Pfam" id="PF00107">
    <property type="entry name" value="ADH_zinc_N"/>
    <property type="match status" value="1"/>
</dbReference>
<dbReference type="PANTHER" id="PTHR43677">
    <property type="entry name" value="SHORT-CHAIN DEHYDROGENASE/REDUCTASE"/>
    <property type="match status" value="1"/>
</dbReference>
<evidence type="ECO:0000313" key="4">
    <source>
        <dbReference type="Proteomes" id="UP000477680"/>
    </source>
</evidence>
<evidence type="ECO:0000259" key="2">
    <source>
        <dbReference type="Pfam" id="PF00107"/>
    </source>
</evidence>
<reference evidence="3 4" key="1">
    <citation type="submission" date="2020-02" db="EMBL/GenBank/DDBJ databases">
        <title>Genome sequencing for Kineobactrum sp. M2.</title>
        <authorList>
            <person name="Park S.-J."/>
        </authorList>
    </citation>
    <scope>NUCLEOTIDE SEQUENCE [LARGE SCALE GENOMIC DNA]</scope>
    <source>
        <strain evidence="3 4">M2</strain>
    </source>
</reference>
<protein>
    <submittedName>
        <fullName evidence="3">Zinc-binding alcohol dehydrogenase family protein</fullName>
    </submittedName>
</protein>
<dbReference type="InterPro" id="IPR051397">
    <property type="entry name" value="Zn-ADH-like_protein"/>
</dbReference>
<sequence length="313" mass="32988">MKAAVISSFDQPPHYGDYTDPAPKGPGEMLVEVLAAGLHHVTRGQASGVHYSSSGELPLVPGVDGVGRDTDGKLRYFVQGPGQLGTMADRTVIEFDHSIELPHDSDAVTVAGAMNPATASWLALRCRVPFQRGQKVLILGATGSSGSMAVQIARYLGASQVIAAGRDEHKLAKLPALGATEIVSLEDVGLGPLAHDVDVVLDFVWGESAIRAMEAVLKHRENRGQSLTWIHIGSMAGEVAAIPGAFLRSANLSIVGSGYGSVSGRQILKELPSLAEEIARGTFRIDVKATPLSNVGQAWCEAAHTSERIVFTP</sequence>
<dbReference type="KEGG" id="kim:G3T16_00870"/>
<dbReference type="Proteomes" id="UP000477680">
    <property type="component" value="Chromosome"/>
</dbReference>
<dbReference type="RefSeq" id="WP_163493428.1">
    <property type="nucleotide sequence ID" value="NZ_CP048711.1"/>
</dbReference>
<dbReference type="InterPro" id="IPR011032">
    <property type="entry name" value="GroES-like_sf"/>
</dbReference>
<organism evidence="3 4">
    <name type="scientific">Kineobactrum salinum</name>
    <dbReference type="NCBI Taxonomy" id="2708301"/>
    <lineage>
        <taxon>Bacteria</taxon>
        <taxon>Pseudomonadati</taxon>
        <taxon>Pseudomonadota</taxon>
        <taxon>Gammaproteobacteria</taxon>
        <taxon>Cellvibrionales</taxon>
        <taxon>Halieaceae</taxon>
        <taxon>Kineobactrum</taxon>
    </lineage>
</organism>
<feature type="domain" description="Alcohol dehydrogenase-like C-terminal" evidence="2">
    <location>
        <begin position="146"/>
        <end position="265"/>
    </location>
</feature>
<gene>
    <name evidence="3" type="ORF">G3T16_00870</name>
</gene>
<dbReference type="Gene3D" id="3.90.180.10">
    <property type="entry name" value="Medium-chain alcohol dehydrogenases, catalytic domain"/>
    <property type="match status" value="1"/>
</dbReference>
<dbReference type="PANTHER" id="PTHR43677:SF11">
    <property type="entry name" value="ZINC-CONTAINING ALCOHOL DEHYDROGENASE"/>
    <property type="match status" value="1"/>
</dbReference>
<name>A0A6C0TX17_9GAMM</name>
<dbReference type="Gene3D" id="3.40.50.720">
    <property type="entry name" value="NAD(P)-binding Rossmann-like Domain"/>
    <property type="match status" value="1"/>
</dbReference>
<dbReference type="AlphaFoldDB" id="A0A6C0TX17"/>
<feature type="region of interest" description="Disordered" evidence="1">
    <location>
        <begin position="1"/>
        <end position="23"/>
    </location>
</feature>
<dbReference type="EMBL" id="CP048711">
    <property type="protein sequence ID" value="QIB64178.1"/>
    <property type="molecule type" value="Genomic_DNA"/>
</dbReference>
<evidence type="ECO:0000256" key="1">
    <source>
        <dbReference type="SAM" id="MobiDB-lite"/>
    </source>
</evidence>
<dbReference type="SUPFAM" id="SSF51735">
    <property type="entry name" value="NAD(P)-binding Rossmann-fold domains"/>
    <property type="match status" value="1"/>
</dbReference>
<dbReference type="InterPro" id="IPR036291">
    <property type="entry name" value="NAD(P)-bd_dom_sf"/>
</dbReference>
<evidence type="ECO:0000313" key="3">
    <source>
        <dbReference type="EMBL" id="QIB64178.1"/>
    </source>
</evidence>
<proteinExistence type="predicted"/>
<dbReference type="SUPFAM" id="SSF50129">
    <property type="entry name" value="GroES-like"/>
    <property type="match status" value="1"/>
</dbReference>